<evidence type="ECO:0008006" key="3">
    <source>
        <dbReference type="Google" id="ProtNLM"/>
    </source>
</evidence>
<organism evidence="1 2">
    <name type="scientific">Agrilutibacter niabensis</name>
    <dbReference type="NCBI Taxonomy" id="380628"/>
    <lineage>
        <taxon>Bacteria</taxon>
        <taxon>Pseudomonadati</taxon>
        <taxon>Pseudomonadota</taxon>
        <taxon>Gammaproteobacteria</taxon>
        <taxon>Lysobacterales</taxon>
        <taxon>Lysobacteraceae</taxon>
        <taxon>Agrilutibacter</taxon>
    </lineage>
</organism>
<evidence type="ECO:0000313" key="2">
    <source>
        <dbReference type="Proteomes" id="UP001267878"/>
    </source>
</evidence>
<dbReference type="Proteomes" id="UP001267878">
    <property type="component" value="Unassembled WGS sequence"/>
</dbReference>
<dbReference type="SUPFAM" id="SSF48576">
    <property type="entry name" value="Terpenoid synthases"/>
    <property type="match status" value="1"/>
</dbReference>
<comment type="caution">
    <text evidence="1">The sequence shown here is derived from an EMBL/GenBank/DDBJ whole genome shotgun (WGS) entry which is preliminary data.</text>
</comment>
<dbReference type="RefSeq" id="WP_310053051.1">
    <property type="nucleotide sequence ID" value="NZ_JAVDVW010000001.1"/>
</dbReference>
<gene>
    <name evidence="1" type="ORF">J2X04_001277</name>
</gene>
<sequence length="231" mass="25331">MSDQEALDSFIDKWRARWPEWSVAEVFVPREQREPVLAWMALLQELTDAAWGGSDPRPGEAKLGWWVEELQGWSRGIRRHPLGQVLQKSPAPWTQLAASLPSLRGSRERPVDAEDAFAQLGTVVEAVAVIEQGLFGAGSGARDVIAANLLHLRLAHHPGDAAPLQVLAMAGEGGAIAEWTRQLAVRIPTHGATRPRRLLAGLARARLRRGEAVQPVPALQALWASWRAARD</sequence>
<keyword evidence="2" id="KW-1185">Reference proteome</keyword>
<dbReference type="InterPro" id="IPR008949">
    <property type="entry name" value="Isoprenoid_synthase_dom_sf"/>
</dbReference>
<accession>A0ABU1VNL0</accession>
<evidence type="ECO:0000313" key="1">
    <source>
        <dbReference type="EMBL" id="MDR7098930.1"/>
    </source>
</evidence>
<name>A0ABU1VNL0_9GAMM</name>
<reference evidence="1 2" key="1">
    <citation type="submission" date="2023-07" db="EMBL/GenBank/DDBJ databases">
        <title>Sorghum-associated microbial communities from plants grown in Nebraska, USA.</title>
        <authorList>
            <person name="Schachtman D."/>
        </authorList>
    </citation>
    <scope>NUCLEOTIDE SEQUENCE [LARGE SCALE GENOMIC DNA]</scope>
    <source>
        <strain evidence="1 2">BE187</strain>
    </source>
</reference>
<dbReference type="EMBL" id="JAVDVW010000001">
    <property type="protein sequence ID" value="MDR7098930.1"/>
    <property type="molecule type" value="Genomic_DNA"/>
</dbReference>
<protein>
    <recommendedName>
        <fullName evidence="3">Phytoene/squalene synthase family protein</fullName>
    </recommendedName>
</protein>
<proteinExistence type="predicted"/>